<keyword evidence="2" id="KW-0812">Transmembrane</keyword>
<feature type="transmembrane region" description="Helical" evidence="2">
    <location>
        <begin position="363"/>
        <end position="384"/>
    </location>
</feature>
<feature type="transmembrane region" description="Helical" evidence="2">
    <location>
        <begin position="521"/>
        <end position="544"/>
    </location>
</feature>
<proteinExistence type="predicted"/>
<keyword evidence="5" id="KW-1185">Reference proteome</keyword>
<dbReference type="EMBL" id="JAAMPI010000962">
    <property type="protein sequence ID" value="KAF4627480.1"/>
    <property type="molecule type" value="Genomic_DNA"/>
</dbReference>
<evidence type="ECO:0000256" key="2">
    <source>
        <dbReference type="SAM" id="Phobius"/>
    </source>
</evidence>
<feature type="signal peptide" evidence="3">
    <location>
        <begin position="1"/>
        <end position="19"/>
    </location>
</feature>
<comment type="caution">
    <text evidence="4">The sequence shown here is derived from an EMBL/GenBank/DDBJ whole genome shotgun (WGS) entry which is preliminary data.</text>
</comment>
<reference evidence="4 5" key="1">
    <citation type="submission" date="2020-03" db="EMBL/GenBank/DDBJ databases">
        <title>Draft Genome Sequence of Cudoniella acicularis.</title>
        <authorList>
            <person name="Buettner E."/>
            <person name="Kellner H."/>
        </authorList>
    </citation>
    <scope>NUCLEOTIDE SEQUENCE [LARGE SCALE GENOMIC DNA]</scope>
    <source>
        <strain evidence="4 5">DSM 108380</strain>
    </source>
</reference>
<keyword evidence="2" id="KW-1133">Transmembrane helix</keyword>
<feature type="transmembrane region" description="Helical" evidence="2">
    <location>
        <begin position="468"/>
        <end position="501"/>
    </location>
</feature>
<gene>
    <name evidence="4" type="ORF">G7Y89_g10681</name>
</gene>
<feature type="chain" id="PRO_5034210152" evidence="3">
    <location>
        <begin position="20"/>
        <end position="586"/>
    </location>
</feature>
<feature type="transmembrane region" description="Helical" evidence="2">
    <location>
        <begin position="256"/>
        <end position="278"/>
    </location>
</feature>
<name>A0A8H4W0Q3_9HELO</name>
<evidence type="ECO:0000256" key="1">
    <source>
        <dbReference type="SAM" id="MobiDB-lite"/>
    </source>
</evidence>
<evidence type="ECO:0000313" key="4">
    <source>
        <dbReference type="EMBL" id="KAF4627480.1"/>
    </source>
</evidence>
<dbReference type="OrthoDB" id="4582561at2759"/>
<accession>A0A8H4W0Q3</accession>
<feature type="transmembrane region" description="Helical" evidence="2">
    <location>
        <begin position="299"/>
        <end position="317"/>
    </location>
</feature>
<dbReference type="AlphaFoldDB" id="A0A8H4W0Q3"/>
<feature type="transmembrane region" description="Helical" evidence="2">
    <location>
        <begin position="414"/>
        <end position="435"/>
    </location>
</feature>
<feature type="region of interest" description="Disordered" evidence="1">
    <location>
        <begin position="564"/>
        <end position="586"/>
    </location>
</feature>
<sequence length="586" mass="65301">MKVFNRALGLLCLFSLTHATNAIAVKLSQVSTATKLSLETRADMNLTALTNVTALIQELDFTNDCTVSIPWYKNLPNNGAGFGNDTLNVEFLRTALPPQYEDATDAEVAAFYNELSFGALSDSGWIGTAKDDIETGCIAPQFERQISLSNLNATQNCTATAIFLSSLGWLAGPQSYNTDSYNDSAWLGFLYAALPPQDQNNITQLELFVYRNFFLTDANTQSITTFLDDSYYSCQKDICMVQGYTGNPDISGIGVMISYSVEAVLVTLYFAVINLRIFMKAAGGSTSKIHEGLKKSSDGLLNGALFFSLSISSAGWVSFHSGRSYYEKLVFTSANILALSALFALFAFIVMFAKERYLKKGDYIIEGTLLGVILLESTVQYIVYLREPTEKYQDYECLHAQFLDKGYRPTVFEALFFLLLGLSILAGIVALLLSLTSKGKEYTRTFAVGSDRPTSDSAAWLSKRYYWLIWYWIATLCADFTRVLIQVIALVVMWVELIYLWRIRHIMSNIAGNTWSEGAWGFGQILALFVWLPPVLDLVMWLALPRKISLVDMIETDEKTTVDENTTVNEKKAVEESSAPVNENEK</sequence>
<organism evidence="4 5">
    <name type="scientific">Cudoniella acicularis</name>
    <dbReference type="NCBI Taxonomy" id="354080"/>
    <lineage>
        <taxon>Eukaryota</taxon>
        <taxon>Fungi</taxon>
        <taxon>Dikarya</taxon>
        <taxon>Ascomycota</taxon>
        <taxon>Pezizomycotina</taxon>
        <taxon>Leotiomycetes</taxon>
        <taxon>Helotiales</taxon>
        <taxon>Tricladiaceae</taxon>
        <taxon>Cudoniella</taxon>
    </lineage>
</organism>
<protein>
    <submittedName>
        <fullName evidence="4">Uncharacterized protein</fullName>
    </submittedName>
</protein>
<evidence type="ECO:0000313" key="5">
    <source>
        <dbReference type="Proteomes" id="UP000566819"/>
    </source>
</evidence>
<feature type="transmembrane region" description="Helical" evidence="2">
    <location>
        <begin position="329"/>
        <end position="351"/>
    </location>
</feature>
<keyword evidence="3" id="KW-0732">Signal</keyword>
<keyword evidence="2" id="KW-0472">Membrane</keyword>
<dbReference type="Proteomes" id="UP000566819">
    <property type="component" value="Unassembled WGS sequence"/>
</dbReference>
<evidence type="ECO:0000256" key="3">
    <source>
        <dbReference type="SAM" id="SignalP"/>
    </source>
</evidence>